<dbReference type="Pfam" id="PF00078">
    <property type="entry name" value="RVT_1"/>
    <property type="match status" value="1"/>
</dbReference>
<dbReference type="AlphaFoldDB" id="A0AAV5HPK3"/>
<sequence>MRARAATMQGSWIVMGDMNDVLSVEEVSPTPNCGFSRAQVFRDRLDGCGLFSKEALGCHFTWTKKRNGRRVMRERLDRAVLNLSAMEEFSTAKLINLPRLCSDHHPILLNIQPNSAVRRPRGPPQFEAVWLTREDFGAVFENAWKSHNVSLAQAIEETSKACFAWGKESFGDIFKQKRLLVARLTEELFWCQKSRVEWINLGGRNTSFYHTSTIVRRNRNRIATLKIDDNWVDDDMQLRSHVRSFFQEIFVAKQTNIMPNSYLNFQPQMEDNAHESLLKPASLDEVKQALFSMKGLKSPGPDGLQAIFFQKYWTTVSGTLLHFVNSALINGSFEPSLLQAHVALILKGDAPDVIQKFRPITLLNVAYKVLCKVLVNRLRPYLQELIGPFQSSFLAGRSIIDNKVLTQEAVHSIRHRKGKKGAIILKIDLHKAFDSVSWGFLEKVLLDFNIPPTLVKLIMFCVNSVKLSVLWNGEPLPYFEPQRGLRQGDPLSPYLFIMVMEKLSHMILNRIHSKTWKPIQLSRGGLALSHLFFADDLMLFCEASHSQLSMVTNCLKEFASYSGLEINLAKSKLFVSPNIQSAVARSLSISCGIPLTSNLGTYLGVPIIHGRNSATQYKYIIEKMQLKLASWKQNTLSLVGRRILIQSVTSSIPTYTMQTVLLPHSTCDAIDKMHRNFLWGTETGISRPHLVSWEVVCRSKDQGGLGLRAARDNNRALVAKLGWRVLVGDEAPWCQVMRQKYLRTSTFLSTEASPRSSVTWRSIIHYKDVLEFGLQWRIGLGDSINFWKDYWTYSSPLCNFITGPVVMESLTMPVSHAINSSMIWDKEFLANLLPPAQVNEILSIPLSSTASVKDKIVWKYSDDGFFFIKSAFH</sequence>
<dbReference type="SUPFAM" id="SSF56672">
    <property type="entry name" value="DNA/RNA polymerases"/>
    <property type="match status" value="1"/>
</dbReference>
<dbReference type="CDD" id="cd01650">
    <property type="entry name" value="RT_nLTR_like"/>
    <property type="match status" value="1"/>
</dbReference>
<dbReference type="InterPro" id="IPR000477">
    <property type="entry name" value="RT_dom"/>
</dbReference>
<accession>A0AAV5HPK3</accession>
<evidence type="ECO:0000313" key="2">
    <source>
        <dbReference type="EMBL" id="GKU90588.1"/>
    </source>
</evidence>
<dbReference type="PROSITE" id="PS50878">
    <property type="entry name" value="RT_POL"/>
    <property type="match status" value="1"/>
</dbReference>
<dbReference type="PANTHER" id="PTHR33116">
    <property type="entry name" value="REVERSE TRANSCRIPTASE ZINC-BINDING DOMAIN-CONTAINING PROTEIN-RELATED-RELATED"/>
    <property type="match status" value="1"/>
</dbReference>
<dbReference type="EMBL" id="BPVZ01000004">
    <property type="protein sequence ID" value="GKU90588.1"/>
    <property type="molecule type" value="Genomic_DNA"/>
</dbReference>
<name>A0AAV5HPK3_9ROSI</name>
<dbReference type="Proteomes" id="UP001054252">
    <property type="component" value="Unassembled WGS sequence"/>
</dbReference>
<dbReference type="InterPro" id="IPR043502">
    <property type="entry name" value="DNA/RNA_pol_sf"/>
</dbReference>
<feature type="domain" description="Reverse transcriptase" evidence="1">
    <location>
        <begin position="326"/>
        <end position="607"/>
    </location>
</feature>
<proteinExistence type="predicted"/>
<evidence type="ECO:0000259" key="1">
    <source>
        <dbReference type="PROSITE" id="PS50878"/>
    </source>
</evidence>
<evidence type="ECO:0000313" key="3">
    <source>
        <dbReference type="Proteomes" id="UP001054252"/>
    </source>
</evidence>
<reference evidence="2 3" key="1">
    <citation type="journal article" date="2021" name="Commun. Biol.">
        <title>The genome of Shorea leprosula (Dipterocarpaceae) highlights the ecological relevance of drought in aseasonal tropical rainforests.</title>
        <authorList>
            <person name="Ng K.K.S."/>
            <person name="Kobayashi M.J."/>
            <person name="Fawcett J.A."/>
            <person name="Hatakeyama M."/>
            <person name="Paape T."/>
            <person name="Ng C.H."/>
            <person name="Ang C.C."/>
            <person name="Tnah L.H."/>
            <person name="Lee C.T."/>
            <person name="Nishiyama T."/>
            <person name="Sese J."/>
            <person name="O'Brien M.J."/>
            <person name="Copetti D."/>
            <person name="Mohd Noor M.I."/>
            <person name="Ong R.C."/>
            <person name="Putra M."/>
            <person name="Sireger I.Z."/>
            <person name="Indrioko S."/>
            <person name="Kosugi Y."/>
            <person name="Izuno A."/>
            <person name="Isagi Y."/>
            <person name="Lee S.L."/>
            <person name="Shimizu K.K."/>
        </authorList>
    </citation>
    <scope>NUCLEOTIDE SEQUENCE [LARGE SCALE GENOMIC DNA]</scope>
    <source>
        <strain evidence="2">214</strain>
    </source>
</reference>
<dbReference type="PANTHER" id="PTHR33116:SF70">
    <property type="entry name" value="NON-LTR RETROELEMENT REVERSE TRANSCRIPTASE-LIKE PROTEIN"/>
    <property type="match status" value="1"/>
</dbReference>
<protein>
    <recommendedName>
        <fullName evidence="1">Reverse transcriptase domain-containing protein</fullName>
    </recommendedName>
</protein>
<comment type="caution">
    <text evidence="2">The sequence shown here is derived from an EMBL/GenBank/DDBJ whole genome shotgun (WGS) entry which is preliminary data.</text>
</comment>
<organism evidence="2 3">
    <name type="scientific">Rubroshorea leprosula</name>
    <dbReference type="NCBI Taxonomy" id="152421"/>
    <lineage>
        <taxon>Eukaryota</taxon>
        <taxon>Viridiplantae</taxon>
        <taxon>Streptophyta</taxon>
        <taxon>Embryophyta</taxon>
        <taxon>Tracheophyta</taxon>
        <taxon>Spermatophyta</taxon>
        <taxon>Magnoliopsida</taxon>
        <taxon>eudicotyledons</taxon>
        <taxon>Gunneridae</taxon>
        <taxon>Pentapetalae</taxon>
        <taxon>rosids</taxon>
        <taxon>malvids</taxon>
        <taxon>Malvales</taxon>
        <taxon>Dipterocarpaceae</taxon>
        <taxon>Rubroshorea</taxon>
    </lineage>
</organism>
<dbReference type="Gene3D" id="3.60.10.10">
    <property type="entry name" value="Endonuclease/exonuclease/phosphatase"/>
    <property type="match status" value="1"/>
</dbReference>
<dbReference type="SUPFAM" id="SSF56219">
    <property type="entry name" value="DNase I-like"/>
    <property type="match status" value="1"/>
</dbReference>
<gene>
    <name evidence="2" type="ORF">SLEP1_g4569</name>
</gene>
<dbReference type="InterPro" id="IPR036691">
    <property type="entry name" value="Endo/exonu/phosph_ase_sf"/>
</dbReference>
<keyword evidence="3" id="KW-1185">Reference proteome</keyword>